<comment type="caution">
    <text evidence="5">The sequence shown here is derived from an EMBL/GenBank/DDBJ whole genome shotgun (WGS) entry which is preliminary data.</text>
</comment>
<dbReference type="InterPro" id="IPR051451">
    <property type="entry name" value="PhoH2-like"/>
</dbReference>
<name>A0ABT6TIB2_9BACL</name>
<evidence type="ECO:0000259" key="4">
    <source>
        <dbReference type="SMART" id="SM00670"/>
    </source>
</evidence>
<dbReference type="Pfam" id="PF02562">
    <property type="entry name" value="PhoH"/>
    <property type="match status" value="1"/>
</dbReference>
<dbReference type="Pfam" id="PF13638">
    <property type="entry name" value="PIN_4"/>
    <property type="match status" value="1"/>
</dbReference>
<dbReference type="SUPFAM" id="SSF52540">
    <property type="entry name" value="P-loop containing nucleoside triphosphate hydrolases"/>
    <property type="match status" value="1"/>
</dbReference>
<evidence type="ECO:0000313" key="5">
    <source>
        <dbReference type="EMBL" id="MDI4646578.1"/>
    </source>
</evidence>
<evidence type="ECO:0000256" key="3">
    <source>
        <dbReference type="ARBA" id="ARBA00046345"/>
    </source>
</evidence>
<dbReference type="InterPro" id="IPR027417">
    <property type="entry name" value="P-loop_NTPase"/>
</dbReference>
<protein>
    <submittedName>
        <fullName evidence="5">PhoH family protein</fullName>
    </submittedName>
</protein>
<dbReference type="InterPro" id="IPR003714">
    <property type="entry name" value="PhoH"/>
</dbReference>
<dbReference type="SMART" id="SM00670">
    <property type="entry name" value="PINc"/>
    <property type="match status" value="1"/>
</dbReference>
<organism evidence="5 6">
    <name type="scientific">Cohnella hashimotonis</name>
    <dbReference type="NCBI Taxonomy" id="2826895"/>
    <lineage>
        <taxon>Bacteria</taxon>
        <taxon>Bacillati</taxon>
        <taxon>Bacillota</taxon>
        <taxon>Bacilli</taxon>
        <taxon>Bacillales</taxon>
        <taxon>Paenibacillaceae</taxon>
        <taxon>Cohnella</taxon>
    </lineage>
</organism>
<dbReference type="Gene3D" id="3.40.50.1010">
    <property type="entry name" value="5'-nuclease"/>
    <property type="match status" value="1"/>
</dbReference>
<dbReference type="RefSeq" id="WP_282909415.1">
    <property type="nucleotide sequence ID" value="NZ_JAGRPV010000001.1"/>
</dbReference>
<feature type="domain" description="PIN" evidence="4">
    <location>
        <begin position="3"/>
        <end position="136"/>
    </location>
</feature>
<sequence>MKKIYVLDTNVLLHDPLALFAFGSNEVVIPSVVLEEIDSKKRLADEIGRNARFVSRELDRMREIGHLHNGVALENGGVLKVEMNHRRFVRVQELFGEMTNDNRILAVALNYHLEEQEQPESARPVILVSKDVLVRVKADVLGVTAEDYLSDRIAEGTDHYTGQVTLHVHPAQIDEFYTYRFLSINQMGLKQKLHPNEFVILRDELGTSKSALLKVSQDGARLEPLHLSNEPVWGITARNAQQRMALELLLNDDIPLVTLTGRAGTGKTLITLAAGLMKVEDEHKYKKLLIARPVVPMGKDIGYLPGEKEEKLRPWMQPIYDNLEFLFDTKKSGDLDKILMGLGSIQVEALTYIRGRSIPGQLIIIDEAQNLSKHEVKTIVSRVGEHSKIVLLGDPEQIDHPYLDAQSNGLTYLVESFKAEGISGHVTLEKGERSKLAQLAAEKL</sequence>
<dbReference type="Gene3D" id="3.40.50.300">
    <property type="entry name" value="P-loop containing nucleotide triphosphate hydrolases"/>
    <property type="match status" value="1"/>
</dbReference>
<gene>
    <name evidence="5" type="ORF">KB449_16495</name>
</gene>
<dbReference type="PANTHER" id="PTHR30473:SF2">
    <property type="entry name" value="PIN DOMAIN-CONTAINING PROTEIN"/>
    <property type="match status" value="1"/>
</dbReference>
<evidence type="ECO:0000313" key="6">
    <source>
        <dbReference type="Proteomes" id="UP001161691"/>
    </source>
</evidence>
<dbReference type="InterPro" id="IPR029060">
    <property type="entry name" value="PIN-like_dom_sf"/>
</dbReference>
<accession>A0ABT6TIB2</accession>
<dbReference type="SUPFAM" id="SSF88723">
    <property type="entry name" value="PIN domain-like"/>
    <property type="match status" value="1"/>
</dbReference>
<dbReference type="EMBL" id="JAGRPV010000001">
    <property type="protein sequence ID" value="MDI4646578.1"/>
    <property type="molecule type" value="Genomic_DNA"/>
</dbReference>
<dbReference type="Proteomes" id="UP001161691">
    <property type="component" value="Unassembled WGS sequence"/>
</dbReference>
<dbReference type="InterPro" id="IPR002716">
    <property type="entry name" value="PIN_dom"/>
</dbReference>
<keyword evidence="2" id="KW-0067">ATP-binding</keyword>
<keyword evidence="6" id="KW-1185">Reference proteome</keyword>
<dbReference type="PANTHER" id="PTHR30473">
    <property type="entry name" value="PROTEIN PHOH"/>
    <property type="match status" value="1"/>
</dbReference>
<evidence type="ECO:0000256" key="2">
    <source>
        <dbReference type="ARBA" id="ARBA00022840"/>
    </source>
</evidence>
<comment type="similarity">
    <text evidence="3">In the N-terminal section; belongs to the PINc/VapC protein family.</text>
</comment>
<evidence type="ECO:0000256" key="1">
    <source>
        <dbReference type="ARBA" id="ARBA00022741"/>
    </source>
</evidence>
<reference evidence="5" key="1">
    <citation type="submission" date="2023-04" db="EMBL/GenBank/DDBJ databases">
        <title>Comparative genomic analysis of Cohnella hashimotonis sp. nov., isolated from the International Space Station.</title>
        <authorList>
            <person name="Venkateswaran K."/>
            <person name="Simpson A."/>
        </authorList>
    </citation>
    <scope>NUCLEOTIDE SEQUENCE</scope>
    <source>
        <strain evidence="5">F6_2S_P_1</strain>
    </source>
</reference>
<proteinExistence type="inferred from homology"/>
<keyword evidence="1" id="KW-0547">Nucleotide-binding</keyword>
<dbReference type="CDD" id="cd09883">
    <property type="entry name" value="PIN_VapC_PhoHL-ATPase"/>
    <property type="match status" value="1"/>
</dbReference>